<comment type="caution">
    <text evidence="1">The sequence shown here is derived from an EMBL/GenBank/DDBJ whole genome shotgun (WGS) entry which is preliminary data.</text>
</comment>
<gene>
    <name evidence="1" type="ORF">GCM10010394_47700</name>
</gene>
<dbReference type="EMBL" id="BAAACA010000034">
    <property type="protein sequence ID" value="GAA0612341.1"/>
    <property type="molecule type" value="Genomic_DNA"/>
</dbReference>
<evidence type="ECO:0000313" key="2">
    <source>
        <dbReference type="Proteomes" id="UP001500668"/>
    </source>
</evidence>
<organism evidence="1 2">
    <name type="scientific">Streptomyces crystallinus</name>
    <dbReference type="NCBI Taxonomy" id="68191"/>
    <lineage>
        <taxon>Bacteria</taxon>
        <taxon>Bacillati</taxon>
        <taxon>Actinomycetota</taxon>
        <taxon>Actinomycetes</taxon>
        <taxon>Kitasatosporales</taxon>
        <taxon>Streptomycetaceae</taxon>
        <taxon>Streptomyces</taxon>
    </lineage>
</organism>
<accession>A0ABN1GIM3</accession>
<dbReference type="RefSeq" id="WP_344076399.1">
    <property type="nucleotide sequence ID" value="NZ_BAAACA010000034.1"/>
</dbReference>
<keyword evidence="2" id="KW-1185">Reference proteome</keyword>
<dbReference type="Proteomes" id="UP001500668">
    <property type="component" value="Unassembled WGS sequence"/>
</dbReference>
<proteinExistence type="predicted"/>
<protein>
    <submittedName>
        <fullName evidence="1">Uncharacterized protein</fullName>
    </submittedName>
</protein>
<sequence length="57" mass="6061">MFWSNFAVPSVALGAAVIASHADTVLDCSPACWIFLTDSGVLIEFQDGEGFMVGRIP</sequence>
<evidence type="ECO:0000313" key="1">
    <source>
        <dbReference type="EMBL" id="GAA0612341.1"/>
    </source>
</evidence>
<name>A0ABN1GIM3_9ACTN</name>
<reference evidence="1 2" key="1">
    <citation type="journal article" date="2019" name="Int. J. Syst. Evol. Microbiol.">
        <title>The Global Catalogue of Microorganisms (GCM) 10K type strain sequencing project: providing services to taxonomists for standard genome sequencing and annotation.</title>
        <authorList>
            <consortium name="The Broad Institute Genomics Platform"/>
            <consortium name="The Broad Institute Genome Sequencing Center for Infectious Disease"/>
            <person name="Wu L."/>
            <person name="Ma J."/>
        </authorList>
    </citation>
    <scope>NUCLEOTIDE SEQUENCE [LARGE SCALE GENOMIC DNA]</scope>
    <source>
        <strain evidence="1 2">JCM 5067</strain>
    </source>
</reference>